<accession>A0A1F6F000</accession>
<dbReference type="Proteomes" id="UP000177372">
    <property type="component" value="Unassembled WGS sequence"/>
</dbReference>
<proteinExistence type="inferred from homology"/>
<sequence length="128" mass="14667">MQNPKVKMTSQNAKIEYEIDAAGRTLGRVASEAAKALMGKMRPDYTPNKRSNVRVKIVNAKKLYMRDRKKIQKIYKTYSGYPSGQRTESFQALSARRGAGEPLKRAVERMLPRNTFRTARMRNLIISD</sequence>
<dbReference type="Pfam" id="PF00572">
    <property type="entry name" value="Ribosomal_L13"/>
    <property type="match status" value="1"/>
</dbReference>
<gene>
    <name evidence="5" type="ORF">A3A39_03545</name>
</gene>
<dbReference type="CDD" id="cd00392">
    <property type="entry name" value="Ribosomal_L13"/>
    <property type="match status" value="1"/>
</dbReference>
<keyword evidence="3" id="KW-0687">Ribonucleoprotein</keyword>
<keyword evidence="2 5" id="KW-0689">Ribosomal protein</keyword>
<dbReference type="GO" id="GO:0003729">
    <property type="term" value="F:mRNA binding"/>
    <property type="evidence" value="ECO:0007669"/>
    <property type="project" value="TreeGrafter"/>
</dbReference>
<evidence type="ECO:0000313" key="5">
    <source>
        <dbReference type="EMBL" id="OGG79166.1"/>
    </source>
</evidence>
<protein>
    <recommendedName>
        <fullName evidence="4">50S ribosomal protein L13</fullName>
    </recommendedName>
</protein>
<dbReference type="Gene3D" id="3.90.1180.10">
    <property type="entry name" value="Ribosomal protein L13"/>
    <property type="match status" value="1"/>
</dbReference>
<evidence type="ECO:0000313" key="6">
    <source>
        <dbReference type="Proteomes" id="UP000177372"/>
    </source>
</evidence>
<evidence type="ECO:0000256" key="4">
    <source>
        <dbReference type="ARBA" id="ARBA00035499"/>
    </source>
</evidence>
<dbReference type="NCBIfam" id="TIGR01066">
    <property type="entry name" value="rplM_bact"/>
    <property type="match status" value="1"/>
</dbReference>
<dbReference type="SUPFAM" id="SSF52161">
    <property type="entry name" value="Ribosomal protein L13"/>
    <property type="match status" value="1"/>
</dbReference>
<dbReference type="AlphaFoldDB" id="A0A1F6F000"/>
<dbReference type="InterPro" id="IPR005822">
    <property type="entry name" value="Ribosomal_uL13"/>
</dbReference>
<comment type="caution">
    <text evidence="5">The sequence shown here is derived from an EMBL/GenBank/DDBJ whole genome shotgun (WGS) entry which is preliminary data.</text>
</comment>
<comment type="similarity">
    <text evidence="1">Belongs to the universal ribosomal protein uL13 family.</text>
</comment>
<dbReference type="GO" id="GO:0005840">
    <property type="term" value="C:ribosome"/>
    <property type="evidence" value="ECO:0007669"/>
    <property type="project" value="UniProtKB-KW"/>
</dbReference>
<dbReference type="GO" id="GO:1990904">
    <property type="term" value="C:ribonucleoprotein complex"/>
    <property type="evidence" value="ECO:0007669"/>
    <property type="project" value="UniProtKB-KW"/>
</dbReference>
<reference evidence="5 6" key="1">
    <citation type="journal article" date="2016" name="Nat. Commun.">
        <title>Thousands of microbial genomes shed light on interconnected biogeochemical processes in an aquifer system.</title>
        <authorList>
            <person name="Anantharaman K."/>
            <person name="Brown C.T."/>
            <person name="Hug L.A."/>
            <person name="Sharon I."/>
            <person name="Castelle C.J."/>
            <person name="Probst A.J."/>
            <person name="Thomas B.C."/>
            <person name="Singh A."/>
            <person name="Wilkins M.J."/>
            <person name="Karaoz U."/>
            <person name="Brodie E.L."/>
            <person name="Williams K.H."/>
            <person name="Hubbard S.S."/>
            <person name="Banfield J.F."/>
        </authorList>
    </citation>
    <scope>NUCLEOTIDE SEQUENCE [LARGE SCALE GENOMIC DNA]</scope>
</reference>
<dbReference type="STRING" id="1798512.A3A39_03545"/>
<evidence type="ECO:0000256" key="1">
    <source>
        <dbReference type="ARBA" id="ARBA00006227"/>
    </source>
</evidence>
<dbReference type="GO" id="GO:0003735">
    <property type="term" value="F:structural constituent of ribosome"/>
    <property type="evidence" value="ECO:0007669"/>
    <property type="project" value="InterPro"/>
</dbReference>
<organism evidence="5 6">
    <name type="scientific">Candidatus Kaiserbacteria bacterium RIFCSPLOWO2_01_FULL_54_13</name>
    <dbReference type="NCBI Taxonomy" id="1798512"/>
    <lineage>
        <taxon>Bacteria</taxon>
        <taxon>Candidatus Kaiseribacteriota</taxon>
    </lineage>
</organism>
<name>A0A1F6F000_9BACT</name>
<dbReference type="GO" id="GO:0006412">
    <property type="term" value="P:translation"/>
    <property type="evidence" value="ECO:0007669"/>
    <property type="project" value="InterPro"/>
</dbReference>
<dbReference type="PIRSF" id="PIRSF002181">
    <property type="entry name" value="Ribosomal_L13"/>
    <property type="match status" value="1"/>
</dbReference>
<dbReference type="GO" id="GO:0017148">
    <property type="term" value="P:negative regulation of translation"/>
    <property type="evidence" value="ECO:0007669"/>
    <property type="project" value="TreeGrafter"/>
</dbReference>
<dbReference type="EMBL" id="MFLZ01000041">
    <property type="protein sequence ID" value="OGG79166.1"/>
    <property type="molecule type" value="Genomic_DNA"/>
</dbReference>
<dbReference type="PANTHER" id="PTHR11545">
    <property type="entry name" value="RIBOSOMAL PROTEIN L13"/>
    <property type="match status" value="1"/>
</dbReference>
<evidence type="ECO:0000256" key="2">
    <source>
        <dbReference type="ARBA" id="ARBA00022980"/>
    </source>
</evidence>
<dbReference type="PANTHER" id="PTHR11545:SF2">
    <property type="entry name" value="LARGE RIBOSOMAL SUBUNIT PROTEIN UL13M"/>
    <property type="match status" value="1"/>
</dbReference>
<dbReference type="InterPro" id="IPR005823">
    <property type="entry name" value="Ribosomal_uL13_bac-type"/>
</dbReference>
<evidence type="ECO:0000256" key="3">
    <source>
        <dbReference type="ARBA" id="ARBA00023274"/>
    </source>
</evidence>
<dbReference type="InterPro" id="IPR036899">
    <property type="entry name" value="Ribosomal_uL13_sf"/>
</dbReference>